<dbReference type="Gene3D" id="2.170.120.20">
    <property type="entry name" value="Ribosomal protein L25, beta domain"/>
    <property type="match status" value="1"/>
</dbReference>
<evidence type="ECO:0000256" key="3">
    <source>
        <dbReference type="ARBA" id="ARBA00022980"/>
    </source>
</evidence>
<dbReference type="InterPro" id="IPR020056">
    <property type="entry name" value="Rbsml_bL25/Gln-tRNA_synth_N"/>
</dbReference>
<dbReference type="SUPFAM" id="SSF50715">
    <property type="entry name" value="Ribosomal protein L25-like"/>
    <property type="match status" value="1"/>
</dbReference>
<dbReference type="Proteomes" id="UP000188145">
    <property type="component" value="Chromosome"/>
</dbReference>
<dbReference type="InterPro" id="IPR029751">
    <property type="entry name" value="Ribosomal_L25_dom"/>
</dbReference>
<dbReference type="CDD" id="cd00495">
    <property type="entry name" value="Ribosomal_L25_TL5_CTC"/>
    <property type="match status" value="1"/>
</dbReference>
<feature type="domain" description="Large ribosomal subunit protein bL25 L25" evidence="7">
    <location>
        <begin position="6"/>
        <end position="92"/>
    </location>
</feature>
<protein>
    <recommendedName>
        <fullName evidence="5">Large ribosomal subunit protein bL25</fullName>
    </recommendedName>
    <alternativeName>
        <fullName evidence="5">General stress protein CTC</fullName>
    </alternativeName>
</protein>
<evidence type="ECO:0000256" key="1">
    <source>
        <dbReference type="ARBA" id="ARBA00022730"/>
    </source>
</evidence>
<dbReference type="AlphaFoldDB" id="A0A1Q2CPE9"/>
<sequence>MADVKLTATTRTEFGKGAARRLRRAGQTPAVLYGHGTDPVHLALSAQEAFLALRTANVLLEISIEGEKKPVLALPKQVQRDPISPVIEHIDLLLVKAGEKVAVDVALLLVGEAERGSMVNHDLTALPVLAPATNIPNEIEVSIEGLEIGAQILVSDVVLPEGVEANADPEALVLSVVVIPVAEETEAEEGAEGGAAEAAEGDEAGE</sequence>
<keyword evidence="10" id="KW-1185">Reference proteome</keyword>
<dbReference type="STRING" id="1332264.BW730_11235"/>
<organism evidence="9 10">
    <name type="scientific">Tessaracoccus aquimaris</name>
    <dbReference type="NCBI Taxonomy" id="1332264"/>
    <lineage>
        <taxon>Bacteria</taxon>
        <taxon>Bacillati</taxon>
        <taxon>Actinomycetota</taxon>
        <taxon>Actinomycetes</taxon>
        <taxon>Propionibacteriales</taxon>
        <taxon>Propionibacteriaceae</taxon>
        <taxon>Tessaracoccus</taxon>
    </lineage>
</organism>
<evidence type="ECO:0000256" key="4">
    <source>
        <dbReference type="ARBA" id="ARBA00023274"/>
    </source>
</evidence>
<dbReference type="NCBIfam" id="NF004131">
    <property type="entry name" value="PRK05618.2-1"/>
    <property type="match status" value="1"/>
</dbReference>
<dbReference type="EMBL" id="CP019606">
    <property type="protein sequence ID" value="AQP47974.1"/>
    <property type="molecule type" value="Genomic_DNA"/>
</dbReference>
<dbReference type="HAMAP" id="MF_01334">
    <property type="entry name" value="Ribosomal_bL25_CTC"/>
    <property type="match status" value="1"/>
</dbReference>
<comment type="subunit">
    <text evidence="5">Part of the 50S ribosomal subunit; part of the 5S rRNA/L5/L18/L25 subcomplex. Contacts the 5S rRNA. Binds to the 5S rRNA independently of L5 and L18.</text>
</comment>
<keyword evidence="3 5" id="KW-0689">Ribosomal protein</keyword>
<evidence type="ECO:0000313" key="9">
    <source>
        <dbReference type="EMBL" id="AQP47974.1"/>
    </source>
</evidence>
<reference evidence="10" key="1">
    <citation type="submission" date="2017-02" db="EMBL/GenBank/DDBJ databases">
        <title>Tessaracoccus aquaemaris sp. nov., isolated from the intestine of a Korean rockfish, Sebastes schlegelii, in a marine aquaculture pond.</title>
        <authorList>
            <person name="Tak E.J."/>
            <person name="Bae J.-W."/>
        </authorList>
    </citation>
    <scope>NUCLEOTIDE SEQUENCE [LARGE SCALE GENOMIC DNA]</scope>
    <source>
        <strain evidence="10">NSG39</strain>
    </source>
</reference>
<dbReference type="InterPro" id="IPR001021">
    <property type="entry name" value="Ribosomal_bL25_long"/>
</dbReference>
<dbReference type="Pfam" id="PF01386">
    <property type="entry name" value="Ribosomal_L25p"/>
    <property type="match status" value="1"/>
</dbReference>
<dbReference type="InterPro" id="IPR037121">
    <property type="entry name" value="Ribosomal_bL25_C"/>
</dbReference>
<comment type="function">
    <text evidence="5">This is one of the proteins that binds to the 5S RNA in the ribosome where it forms part of the central protuberance.</text>
</comment>
<dbReference type="InterPro" id="IPR020930">
    <property type="entry name" value="Ribosomal_uL5_bac-type"/>
</dbReference>
<dbReference type="GO" id="GO:0003735">
    <property type="term" value="F:structural constituent of ribosome"/>
    <property type="evidence" value="ECO:0007669"/>
    <property type="project" value="InterPro"/>
</dbReference>
<dbReference type="NCBIfam" id="TIGR00731">
    <property type="entry name" value="bL25_bact_ctc"/>
    <property type="match status" value="1"/>
</dbReference>
<evidence type="ECO:0000256" key="6">
    <source>
        <dbReference type="SAM" id="MobiDB-lite"/>
    </source>
</evidence>
<dbReference type="OrthoDB" id="5242980at2"/>
<evidence type="ECO:0000313" key="10">
    <source>
        <dbReference type="Proteomes" id="UP000188145"/>
    </source>
</evidence>
<dbReference type="InterPro" id="IPR020057">
    <property type="entry name" value="Ribosomal_bL25_b-dom"/>
</dbReference>
<feature type="region of interest" description="Disordered" evidence="6">
    <location>
        <begin position="185"/>
        <end position="206"/>
    </location>
</feature>
<dbReference type="KEGG" id="tes:BW730_11235"/>
<gene>
    <name evidence="5" type="primary">rplY</name>
    <name evidence="5" type="synonym">ctc</name>
    <name evidence="9" type="ORF">BW730_11235</name>
</gene>
<comment type="similarity">
    <text evidence="5">Belongs to the bacterial ribosomal protein bL25 family. CTC subfamily.</text>
</comment>
<dbReference type="InterPro" id="IPR011035">
    <property type="entry name" value="Ribosomal_bL25/Gln-tRNA_synth"/>
</dbReference>
<dbReference type="Gene3D" id="2.40.240.10">
    <property type="entry name" value="Ribosomal Protein L25, Chain P"/>
    <property type="match status" value="1"/>
</dbReference>
<dbReference type="GO" id="GO:0006412">
    <property type="term" value="P:translation"/>
    <property type="evidence" value="ECO:0007669"/>
    <property type="project" value="UniProtKB-UniRule"/>
</dbReference>
<evidence type="ECO:0000256" key="2">
    <source>
        <dbReference type="ARBA" id="ARBA00022884"/>
    </source>
</evidence>
<dbReference type="RefSeq" id="WP_077686306.1">
    <property type="nucleotide sequence ID" value="NZ_CP019606.1"/>
</dbReference>
<keyword evidence="2 5" id="KW-0694">RNA-binding</keyword>
<dbReference type="Pfam" id="PF14693">
    <property type="entry name" value="Ribosomal_TL5_C"/>
    <property type="match status" value="1"/>
</dbReference>
<dbReference type="GO" id="GO:0022625">
    <property type="term" value="C:cytosolic large ribosomal subunit"/>
    <property type="evidence" value="ECO:0007669"/>
    <property type="project" value="TreeGrafter"/>
</dbReference>
<proteinExistence type="inferred from homology"/>
<dbReference type="PANTHER" id="PTHR33284">
    <property type="entry name" value="RIBOSOMAL PROTEIN L25/GLN-TRNA SYNTHETASE, ANTI-CODON-BINDING DOMAIN-CONTAINING PROTEIN"/>
    <property type="match status" value="1"/>
</dbReference>
<dbReference type="GO" id="GO:0008097">
    <property type="term" value="F:5S rRNA binding"/>
    <property type="evidence" value="ECO:0007669"/>
    <property type="project" value="InterPro"/>
</dbReference>
<evidence type="ECO:0000259" key="7">
    <source>
        <dbReference type="Pfam" id="PF01386"/>
    </source>
</evidence>
<accession>A0A1Q2CPE9</accession>
<dbReference type="PANTHER" id="PTHR33284:SF1">
    <property type="entry name" value="RIBOSOMAL PROTEIN L25_GLN-TRNA SYNTHETASE, ANTI-CODON-BINDING DOMAIN-CONTAINING PROTEIN"/>
    <property type="match status" value="1"/>
</dbReference>
<keyword evidence="4 5" id="KW-0687">Ribonucleoprotein</keyword>
<feature type="domain" description="Large ribosomal subunit protein bL25 beta" evidence="8">
    <location>
        <begin position="100"/>
        <end position="177"/>
    </location>
</feature>
<name>A0A1Q2CPE9_9ACTN</name>
<evidence type="ECO:0000259" key="8">
    <source>
        <dbReference type="Pfam" id="PF14693"/>
    </source>
</evidence>
<keyword evidence="1 5" id="KW-0699">rRNA-binding</keyword>
<evidence type="ECO:0000256" key="5">
    <source>
        <dbReference type="HAMAP-Rule" id="MF_01334"/>
    </source>
</evidence>